<sequence>MTIIGSKKEIKTIVSDIFGSSGTSESALARRIESEILLKKVKFPLLEFVGRELYSNIPDRKQIVFTDRIIRLGYLGGNVVVATILQCRLEEHFEQSLKKAVEYIVFGDEWYVCDIIGERVMGYFLLKEPERALPILKTHVDHKNGWIVRSVGVAAHYAVKKGLKKKYVEETFRLLLTKADTRNFHTKKGIGWAVKTISKFHPDIIQKFESRLKTDESIRSFFKTKIKIGLSRSAKYASKYPN</sequence>
<dbReference type="InterPro" id="IPR014825">
    <property type="entry name" value="DNA_alkylation"/>
</dbReference>
<dbReference type="SUPFAM" id="SSF48371">
    <property type="entry name" value="ARM repeat"/>
    <property type="match status" value="1"/>
</dbReference>
<dbReference type="InterPro" id="IPR016024">
    <property type="entry name" value="ARM-type_fold"/>
</dbReference>
<reference evidence="1" key="1">
    <citation type="submission" date="2013-05" db="EMBL/GenBank/DDBJ databases">
        <authorList>
            <person name="Harkins D.M."/>
            <person name="Durkin A.S."/>
            <person name="Brinkac L.M."/>
            <person name="Haft D.H."/>
            <person name="Selengut J.D."/>
            <person name="Sanka R."/>
            <person name="DePew J."/>
            <person name="Purushe J."/>
            <person name="Hartskeerl R.A."/>
            <person name="Ahmed A."/>
            <person name="van der Linden H."/>
            <person name="Goris M.G.A."/>
            <person name="Vinetz J.M."/>
            <person name="Sutton G.G."/>
            <person name="Nierman W.C."/>
            <person name="Fouts D.E."/>
        </authorList>
    </citation>
    <scope>NUCLEOTIDE SEQUENCE [LARGE SCALE GENOMIC DNA]</scope>
    <source>
        <strain evidence="1">L 60</strain>
    </source>
</reference>
<accession>V6ICW4</accession>
<evidence type="ECO:0000313" key="2">
    <source>
        <dbReference type="Proteomes" id="UP000018747"/>
    </source>
</evidence>
<protein>
    <submittedName>
        <fullName evidence="1">DNA alkylation repair enzyme</fullName>
    </submittedName>
</protein>
<dbReference type="PANTHER" id="PTHR34070:SF1">
    <property type="entry name" value="DNA ALKYLATION REPAIR PROTEIN"/>
    <property type="match status" value="1"/>
</dbReference>
<dbReference type="EMBL" id="AHMT02000039">
    <property type="protein sequence ID" value="EQA62078.1"/>
    <property type="molecule type" value="Genomic_DNA"/>
</dbReference>
<organism evidence="1 2">
    <name type="scientific">Leptospira alexanderi serovar Manhao 3 str. L 60</name>
    <dbReference type="NCBI Taxonomy" id="1049759"/>
    <lineage>
        <taxon>Bacteria</taxon>
        <taxon>Pseudomonadati</taxon>
        <taxon>Spirochaetota</taxon>
        <taxon>Spirochaetia</taxon>
        <taxon>Leptospirales</taxon>
        <taxon>Leptospiraceae</taxon>
        <taxon>Leptospira</taxon>
    </lineage>
</organism>
<dbReference type="Proteomes" id="UP000018747">
    <property type="component" value="Unassembled WGS sequence"/>
</dbReference>
<dbReference type="OrthoDB" id="9775346at2"/>
<proteinExistence type="predicted"/>
<dbReference type="AlphaFoldDB" id="V6ICW4"/>
<keyword evidence="2" id="KW-1185">Reference proteome</keyword>
<dbReference type="Gene3D" id="1.25.10.90">
    <property type="match status" value="1"/>
</dbReference>
<comment type="caution">
    <text evidence="1">The sequence shown here is derived from an EMBL/GenBank/DDBJ whole genome shotgun (WGS) entry which is preliminary data.</text>
</comment>
<name>V6ICW4_9LEPT</name>
<evidence type="ECO:0000313" key="1">
    <source>
        <dbReference type="EMBL" id="EQA62078.1"/>
    </source>
</evidence>
<dbReference type="PANTHER" id="PTHR34070">
    <property type="entry name" value="ARMADILLO-TYPE FOLD"/>
    <property type="match status" value="1"/>
</dbReference>
<dbReference type="STRING" id="100053.GCA_002009845_03185"/>
<dbReference type="Pfam" id="PF08713">
    <property type="entry name" value="DNA_alkylation"/>
    <property type="match status" value="1"/>
</dbReference>
<gene>
    <name evidence="1" type="ORF">LEP1GSC062_2193</name>
</gene>
<dbReference type="RefSeq" id="WP_010577687.1">
    <property type="nucleotide sequence ID" value="NZ_AHMT02000039.1"/>
</dbReference>